<name>A0A0J6X107_9FIRM</name>
<evidence type="ECO:0000313" key="5">
    <source>
        <dbReference type="EMBL" id="KMO87842.1"/>
    </source>
</evidence>
<keyword evidence="1 5" id="KW-0808">Transferase</keyword>
<dbReference type="FunCoup" id="A0A0J6X107">
    <property type="interactions" value="459"/>
</dbReference>
<keyword evidence="5" id="KW-0548">Nucleotidyltransferase</keyword>
<dbReference type="InParanoid" id="A0A0J6X107"/>
<keyword evidence="2" id="KW-0547">Nucleotide-binding</keyword>
<dbReference type="GO" id="GO:0008641">
    <property type="term" value="F:ubiquitin-like modifier activating enzyme activity"/>
    <property type="evidence" value="ECO:0007669"/>
    <property type="project" value="InterPro"/>
</dbReference>
<dbReference type="InterPro" id="IPR000594">
    <property type="entry name" value="ThiF_NAD_FAD-bd"/>
</dbReference>
<dbReference type="InterPro" id="IPR045886">
    <property type="entry name" value="ThiF/MoeB/HesA"/>
</dbReference>
<sequence length="256" mass="27790">MNLTEEQLERYSRHLVLDTIGRRGQEKIMAGKVLVIGTGGLGSPVSLYLAAAGVGTLGIVDSDVVDLSNLQRQLLHTVQDIGRPKVLSAREKINRLNPDVNVVTYHEKVDAQTLTDVIRDREYDFIIDATDNFPSKFLINDTCVLLKKPFSHAGVIRFQGQTMTYVPGKGPCYRCLFEEPPQEGVVPSSKEVGILGAAAGVIGTIQATEALKYLLGAGTLLTGTLLTYDGLTMTFRRIPVSHNPQCPACGNQHASV</sequence>
<dbReference type="PATRIC" id="fig|1122219.3.peg.36"/>
<feature type="domain" description="THIF-type NAD/FAD binding fold" evidence="4">
    <location>
        <begin position="11"/>
        <end position="248"/>
    </location>
</feature>
<dbReference type="EMBL" id="LEKT01000001">
    <property type="protein sequence ID" value="KMO87842.1"/>
    <property type="molecule type" value="Genomic_DNA"/>
</dbReference>
<dbReference type="RefSeq" id="WP_048512800.1">
    <property type="nucleotide sequence ID" value="NZ_FUXD01000003.1"/>
</dbReference>
<dbReference type="AlphaFoldDB" id="A0A0J6X107"/>
<dbReference type="CDD" id="cd00757">
    <property type="entry name" value="ThiF_MoeB_HesA_family"/>
    <property type="match status" value="1"/>
</dbReference>
<dbReference type="GO" id="GO:0016779">
    <property type="term" value="F:nucleotidyltransferase activity"/>
    <property type="evidence" value="ECO:0007669"/>
    <property type="project" value="UniProtKB-KW"/>
</dbReference>
<reference evidence="5 6" key="1">
    <citation type="submission" date="2015-06" db="EMBL/GenBank/DDBJ databases">
        <title>Draft genome sequence of beer spoilage bacterium Megasphaera cerevisiae type strain 20462.</title>
        <authorList>
            <person name="Kutumbaka K."/>
            <person name="Pasmowitz J."/>
            <person name="Mategko J."/>
            <person name="Reyes D."/>
            <person name="Friedrich A."/>
            <person name="Han S."/>
            <person name="Martens-Habbena W."/>
            <person name="Neal-McKinney J."/>
            <person name="Janagama H.K."/>
            <person name="Nadala C."/>
            <person name="Samadpour M."/>
        </authorList>
    </citation>
    <scope>NUCLEOTIDE SEQUENCE [LARGE SCALE GENOMIC DNA]</scope>
    <source>
        <strain evidence="5 6">DSM 20462</strain>
    </source>
</reference>
<comment type="caution">
    <text evidence="5">The sequence shown here is derived from an EMBL/GenBank/DDBJ whole genome shotgun (WGS) entry which is preliminary data.</text>
</comment>
<organism evidence="5 6">
    <name type="scientific">Megasphaera cerevisiae DSM 20462</name>
    <dbReference type="NCBI Taxonomy" id="1122219"/>
    <lineage>
        <taxon>Bacteria</taxon>
        <taxon>Bacillati</taxon>
        <taxon>Bacillota</taxon>
        <taxon>Negativicutes</taxon>
        <taxon>Veillonellales</taxon>
        <taxon>Veillonellaceae</taxon>
        <taxon>Megasphaera</taxon>
    </lineage>
</organism>
<dbReference type="Pfam" id="PF00899">
    <property type="entry name" value="ThiF"/>
    <property type="match status" value="1"/>
</dbReference>
<keyword evidence="6" id="KW-1185">Reference proteome</keyword>
<dbReference type="STRING" id="39029.BSR42_02730"/>
<dbReference type="GO" id="GO:0008146">
    <property type="term" value="F:sulfotransferase activity"/>
    <property type="evidence" value="ECO:0007669"/>
    <property type="project" value="TreeGrafter"/>
</dbReference>
<dbReference type="InterPro" id="IPR035985">
    <property type="entry name" value="Ubiquitin-activating_enz"/>
</dbReference>
<evidence type="ECO:0000256" key="2">
    <source>
        <dbReference type="ARBA" id="ARBA00022741"/>
    </source>
</evidence>
<proteinExistence type="predicted"/>
<gene>
    <name evidence="5" type="ORF">AB840_00160</name>
</gene>
<dbReference type="GO" id="GO:0005524">
    <property type="term" value="F:ATP binding"/>
    <property type="evidence" value="ECO:0007669"/>
    <property type="project" value="UniProtKB-KW"/>
</dbReference>
<dbReference type="Gene3D" id="3.40.50.720">
    <property type="entry name" value="NAD(P)-binding Rossmann-like Domain"/>
    <property type="match status" value="1"/>
</dbReference>
<dbReference type="GO" id="GO:0004792">
    <property type="term" value="F:thiosulfate-cyanide sulfurtransferase activity"/>
    <property type="evidence" value="ECO:0007669"/>
    <property type="project" value="TreeGrafter"/>
</dbReference>
<evidence type="ECO:0000256" key="1">
    <source>
        <dbReference type="ARBA" id="ARBA00022679"/>
    </source>
</evidence>
<dbReference type="FunFam" id="3.40.50.720:FF:000033">
    <property type="entry name" value="Adenylyltransferase and sulfurtransferase MOCS3"/>
    <property type="match status" value="1"/>
</dbReference>
<dbReference type="PANTHER" id="PTHR10953">
    <property type="entry name" value="UBIQUITIN-ACTIVATING ENZYME E1"/>
    <property type="match status" value="1"/>
</dbReference>
<keyword evidence="3" id="KW-0067">ATP-binding</keyword>
<dbReference type="Proteomes" id="UP000036503">
    <property type="component" value="Unassembled WGS sequence"/>
</dbReference>
<accession>A0A0J6X107</accession>
<evidence type="ECO:0000313" key="6">
    <source>
        <dbReference type="Proteomes" id="UP000036503"/>
    </source>
</evidence>
<dbReference type="SUPFAM" id="SSF69572">
    <property type="entry name" value="Activating enzymes of the ubiquitin-like proteins"/>
    <property type="match status" value="1"/>
</dbReference>
<dbReference type="GO" id="GO:0005829">
    <property type="term" value="C:cytosol"/>
    <property type="evidence" value="ECO:0007669"/>
    <property type="project" value="TreeGrafter"/>
</dbReference>
<dbReference type="OrthoDB" id="9804286at2"/>
<evidence type="ECO:0000256" key="3">
    <source>
        <dbReference type="ARBA" id="ARBA00022840"/>
    </source>
</evidence>
<dbReference type="PANTHER" id="PTHR10953:SF102">
    <property type="entry name" value="ADENYLYLTRANSFERASE AND SULFURTRANSFERASE MOCS3"/>
    <property type="match status" value="1"/>
</dbReference>
<protein>
    <submittedName>
        <fullName evidence="5">Adenylyltransferase</fullName>
    </submittedName>
</protein>
<evidence type="ECO:0000259" key="4">
    <source>
        <dbReference type="Pfam" id="PF00899"/>
    </source>
</evidence>